<protein>
    <submittedName>
        <fullName evidence="6">Thiamine biosynthetic bifunctional enzyme TH1, chloroplastic</fullName>
    </submittedName>
</protein>
<evidence type="ECO:0000256" key="3">
    <source>
        <dbReference type="ARBA" id="ARBA00022777"/>
    </source>
</evidence>
<dbReference type="NCBIfam" id="TIGR00097">
    <property type="entry name" value="HMP-P_kinase"/>
    <property type="match status" value="1"/>
</dbReference>
<dbReference type="SUPFAM" id="SSF53613">
    <property type="entry name" value="Ribokinase-like"/>
    <property type="match status" value="1"/>
</dbReference>
<dbReference type="PANTHER" id="PTHR20858:SF17">
    <property type="entry name" value="HYDROXYMETHYLPYRIMIDINE_PHOSPHOMETHYLPYRIMIDINE KINASE THI20-RELATED"/>
    <property type="match status" value="1"/>
</dbReference>
<proteinExistence type="predicted"/>
<dbReference type="InterPro" id="IPR013749">
    <property type="entry name" value="PM/HMP-P_kinase-1"/>
</dbReference>
<dbReference type="Pfam" id="PF08543">
    <property type="entry name" value="Phos_pyr_kin"/>
    <property type="match status" value="1"/>
</dbReference>
<dbReference type="CDD" id="cd01169">
    <property type="entry name" value="HMPP_kinase"/>
    <property type="match status" value="1"/>
</dbReference>
<gene>
    <name evidence="6" type="ORF">GBAR_LOCUS5242</name>
</gene>
<dbReference type="AlphaFoldDB" id="A0AA35RBB2"/>
<keyword evidence="4" id="KW-0067">ATP-binding</keyword>
<sequence length="264" mass="27087">MKTVMTIAGSDSGGGAGIQADLKAFAANGVHGTSAITAITAQNTVAVTDVLALPPSLVANQIDAIIDDIGADAVKTGMLPNAAIIETVADRIRAHSLNPVVIDPVMVTSSGTRLLEDAAVEAIRSRLMPLATLVTPNTREAAVLTGEQIVTLDDMRRAARYLAESTGASAVLVKGGHFDGPATDILYDGSDFFVFTEERIDTTSNHGTGCTLASSIAANLAKGADLPTAVANAKSYVTNAMRAATPIGAGHGPLNHFYMLGSDE</sequence>
<dbReference type="Proteomes" id="UP001174909">
    <property type="component" value="Unassembled WGS sequence"/>
</dbReference>
<keyword evidence="1" id="KW-0808">Transferase</keyword>
<evidence type="ECO:0000313" key="7">
    <source>
        <dbReference type="Proteomes" id="UP001174909"/>
    </source>
</evidence>
<name>A0AA35RBB2_GEOBA</name>
<organism evidence="6 7">
    <name type="scientific">Geodia barretti</name>
    <name type="common">Barrett's horny sponge</name>
    <dbReference type="NCBI Taxonomy" id="519541"/>
    <lineage>
        <taxon>Eukaryota</taxon>
        <taxon>Metazoa</taxon>
        <taxon>Porifera</taxon>
        <taxon>Demospongiae</taxon>
        <taxon>Heteroscleromorpha</taxon>
        <taxon>Tetractinellida</taxon>
        <taxon>Astrophorina</taxon>
        <taxon>Geodiidae</taxon>
        <taxon>Geodia</taxon>
    </lineage>
</organism>
<dbReference type="GO" id="GO:0005524">
    <property type="term" value="F:ATP binding"/>
    <property type="evidence" value="ECO:0007669"/>
    <property type="project" value="UniProtKB-KW"/>
</dbReference>
<evidence type="ECO:0000256" key="4">
    <source>
        <dbReference type="ARBA" id="ARBA00022840"/>
    </source>
</evidence>
<evidence type="ECO:0000313" key="6">
    <source>
        <dbReference type="EMBL" id="CAI8007516.1"/>
    </source>
</evidence>
<reference evidence="6" key="1">
    <citation type="submission" date="2023-03" db="EMBL/GenBank/DDBJ databases">
        <authorList>
            <person name="Steffen K."/>
            <person name="Cardenas P."/>
        </authorList>
    </citation>
    <scope>NUCLEOTIDE SEQUENCE</scope>
</reference>
<keyword evidence="3" id="KW-0418">Kinase</keyword>
<evidence type="ECO:0000256" key="1">
    <source>
        <dbReference type="ARBA" id="ARBA00022679"/>
    </source>
</evidence>
<dbReference type="GO" id="GO:0008902">
    <property type="term" value="F:hydroxymethylpyrimidine kinase activity"/>
    <property type="evidence" value="ECO:0007669"/>
    <property type="project" value="TreeGrafter"/>
</dbReference>
<dbReference type="EMBL" id="CASHTH010000782">
    <property type="protein sequence ID" value="CAI8007516.1"/>
    <property type="molecule type" value="Genomic_DNA"/>
</dbReference>
<accession>A0AA35RBB2</accession>
<dbReference type="GO" id="GO:0005829">
    <property type="term" value="C:cytosol"/>
    <property type="evidence" value="ECO:0007669"/>
    <property type="project" value="TreeGrafter"/>
</dbReference>
<dbReference type="GO" id="GO:0009228">
    <property type="term" value="P:thiamine biosynthetic process"/>
    <property type="evidence" value="ECO:0007669"/>
    <property type="project" value="InterPro"/>
</dbReference>
<dbReference type="PANTHER" id="PTHR20858">
    <property type="entry name" value="PHOSPHOMETHYLPYRIMIDINE KINASE"/>
    <property type="match status" value="1"/>
</dbReference>
<evidence type="ECO:0000256" key="2">
    <source>
        <dbReference type="ARBA" id="ARBA00022741"/>
    </source>
</evidence>
<dbReference type="InterPro" id="IPR029056">
    <property type="entry name" value="Ribokinase-like"/>
</dbReference>
<feature type="domain" description="Pyridoxamine kinase/Phosphomethylpyrimidine kinase" evidence="5">
    <location>
        <begin position="11"/>
        <end position="255"/>
    </location>
</feature>
<keyword evidence="2" id="KW-0547">Nucleotide-binding</keyword>
<dbReference type="InterPro" id="IPR004399">
    <property type="entry name" value="HMP/HMP-P_kinase_dom"/>
</dbReference>
<evidence type="ECO:0000259" key="5">
    <source>
        <dbReference type="Pfam" id="PF08543"/>
    </source>
</evidence>
<dbReference type="FunFam" id="3.40.1190.20:FF:000003">
    <property type="entry name" value="Phosphomethylpyrimidine kinase ThiD"/>
    <property type="match status" value="1"/>
</dbReference>
<dbReference type="Gene3D" id="3.40.1190.20">
    <property type="match status" value="1"/>
</dbReference>
<keyword evidence="7" id="KW-1185">Reference proteome</keyword>
<dbReference type="GO" id="GO:0008972">
    <property type="term" value="F:phosphomethylpyrimidine kinase activity"/>
    <property type="evidence" value="ECO:0007669"/>
    <property type="project" value="InterPro"/>
</dbReference>
<comment type="caution">
    <text evidence="6">The sequence shown here is derived from an EMBL/GenBank/DDBJ whole genome shotgun (WGS) entry which is preliminary data.</text>
</comment>